<dbReference type="AlphaFoldDB" id="A0A9D3PCX3"/>
<sequence length="81" mass="9429">MGSTLMDSKKKDVAKKTSKKRRSLRLNMPDLSSFAMPFLDADAEGTDKDSLRKHQGHPFSWSSERIYRDDNQREDWEAKSH</sequence>
<dbReference type="Proteomes" id="UP001046870">
    <property type="component" value="Chromosome 24"/>
</dbReference>
<organism evidence="2 3">
    <name type="scientific">Megalops atlanticus</name>
    <name type="common">Tarpon</name>
    <name type="synonym">Clupea gigantea</name>
    <dbReference type="NCBI Taxonomy" id="7932"/>
    <lineage>
        <taxon>Eukaryota</taxon>
        <taxon>Metazoa</taxon>
        <taxon>Chordata</taxon>
        <taxon>Craniata</taxon>
        <taxon>Vertebrata</taxon>
        <taxon>Euteleostomi</taxon>
        <taxon>Actinopterygii</taxon>
        <taxon>Neopterygii</taxon>
        <taxon>Teleostei</taxon>
        <taxon>Elopiformes</taxon>
        <taxon>Megalopidae</taxon>
        <taxon>Megalops</taxon>
    </lineage>
</organism>
<evidence type="ECO:0000313" key="2">
    <source>
        <dbReference type="EMBL" id="KAG7455203.1"/>
    </source>
</evidence>
<accession>A0A9D3PCX3</accession>
<gene>
    <name evidence="2" type="ORF">MATL_G00254100</name>
</gene>
<comment type="caution">
    <text evidence="2">The sequence shown here is derived from an EMBL/GenBank/DDBJ whole genome shotgun (WGS) entry which is preliminary data.</text>
</comment>
<proteinExistence type="predicted"/>
<evidence type="ECO:0000256" key="1">
    <source>
        <dbReference type="SAM" id="MobiDB-lite"/>
    </source>
</evidence>
<name>A0A9D3PCX3_MEGAT</name>
<feature type="region of interest" description="Disordered" evidence="1">
    <location>
        <begin position="45"/>
        <end position="64"/>
    </location>
</feature>
<dbReference type="EMBL" id="JAFDVH010000024">
    <property type="protein sequence ID" value="KAG7455203.1"/>
    <property type="molecule type" value="Genomic_DNA"/>
</dbReference>
<reference evidence="2" key="1">
    <citation type="submission" date="2021-01" db="EMBL/GenBank/DDBJ databases">
        <authorList>
            <person name="Zahm M."/>
            <person name="Roques C."/>
            <person name="Cabau C."/>
            <person name="Klopp C."/>
            <person name="Donnadieu C."/>
            <person name="Jouanno E."/>
            <person name="Lampietro C."/>
            <person name="Louis A."/>
            <person name="Herpin A."/>
            <person name="Echchiki A."/>
            <person name="Berthelot C."/>
            <person name="Parey E."/>
            <person name="Roest-Crollius H."/>
            <person name="Braasch I."/>
            <person name="Postlethwait J."/>
            <person name="Bobe J."/>
            <person name="Montfort J."/>
            <person name="Bouchez O."/>
            <person name="Begum T."/>
            <person name="Mejri S."/>
            <person name="Adams A."/>
            <person name="Chen W.-J."/>
            <person name="Guiguen Y."/>
        </authorList>
    </citation>
    <scope>NUCLEOTIDE SEQUENCE</scope>
    <source>
        <strain evidence="2">YG-15Mar2019-1</strain>
        <tissue evidence="2">Brain</tissue>
    </source>
</reference>
<protein>
    <submittedName>
        <fullName evidence="2">Uncharacterized protein</fullName>
    </submittedName>
</protein>
<feature type="region of interest" description="Disordered" evidence="1">
    <location>
        <begin position="1"/>
        <end position="28"/>
    </location>
</feature>
<keyword evidence="3" id="KW-1185">Reference proteome</keyword>
<evidence type="ECO:0000313" key="3">
    <source>
        <dbReference type="Proteomes" id="UP001046870"/>
    </source>
</evidence>